<proteinExistence type="predicted"/>
<protein>
    <submittedName>
        <fullName evidence="1">Uncharacterized protein</fullName>
    </submittedName>
</protein>
<comment type="caution">
    <text evidence="1">The sequence shown here is derived from an EMBL/GenBank/DDBJ whole genome shotgun (WGS) entry which is preliminary data.</text>
</comment>
<organism evidence="1 2">
    <name type="scientific">Entomophthora muscae</name>
    <dbReference type="NCBI Taxonomy" id="34485"/>
    <lineage>
        <taxon>Eukaryota</taxon>
        <taxon>Fungi</taxon>
        <taxon>Fungi incertae sedis</taxon>
        <taxon>Zoopagomycota</taxon>
        <taxon>Entomophthoromycotina</taxon>
        <taxon>Entomophthoromycetes</taxon>
        <taxon>Entomophthorales</taxon>
        <taxon>Entomophthoraceae</taxon>
        <taxon>Entomophthora</taxon>
    </lineage>
</organism>
<evidence type="ECO:0000313" key="2">
    <source>
        <dbReference type="Proteomes" id="UP001165960"/>
    </source>
</evidence>
<dbReference type="Proteomes" id="UP001165960">
    <property type="component" value="Unassembled WGS sequence"/>
</dbReference>
<keyword evidence="2" id="KW-1185">Reference proteome</keyword>
<sequence>MALIRKKKSASTTKSNTPTPSPRRRSESKEIQEKGSSDKQVNEPPSETNKPEKSAPSEVNKRPSRASASLSRPLLRSRLKGQTKNNVPKNNPKKTHKPSPLSLKDGGLLDEKTKEQDQSDKLESAKELESIAEQPDEKIYNPSRRWSVSSEILLLKCLADNKPSGIHKHFHMANICYLFNKNNASPRSSKEIWDHVDSMYDLQAIDEMEFSGPDEWSTFQDRILNFSQFQEFDLPEPDFKILMDKKIKGA</sequence>
<evidence type="ECO:0000313" key="1">
    <source>
        <dbReference type="EMBL" id="KAJ9088056.1"/>
    </source>
</evidence>
<reference evidence="1" key="1">
    <citation type="submission" date="2022-04" db="EMBL/GenBank/DDBJ databases">
        <title>Genome of the entomopathogenic fungus Entomophthora muscae.</title>
        <authorList>
            <person name="Elya C."/>
            <person name="Lovett B.R."/>
            <person name="Lee E."/>
            <person name="Macias A.M."/>
            <person name="Hajek A.E."/>
            <person name="De Bivort B.L."/>
            <person name="Kasson M.T."/>
            <person name="De Fine Licht H.H."/>
            <person name="Stajich J.E."/>
        </authorList>
    </citation>
    <scope>NUCLEOTIDE SEQUENCE</scope>
    <source>
        <strain evidence="1">Berkeley</strain>
    </source>
</reference>
<name>A0ACC2UMS1_9FUNG</name>
<dbReference type="EMBL" id="QTSX02000160">
    <property type="protein sequence ID" value="KAJ9088056.1"/>
    <property type="molecule type" value="Genomic_DNA"/>
</dbReference>
<gene>
    <name evidence="1" type="ORF">DSO57_1026902</name>
</gene>
<accession>A0ACC2UMS1</accession>